<evidence type="ECO:0000256" key="2">
    <source>
        <dbReference type="ARBA" id="ARBA00022679"/>
    </source>
</evidence>
<evidence type="ECO:0000256" key="6">
    <source>
        <dbReference type="ARBA" id="ARBA00023315"/>
    </source>
</evidence>
<organism evidence="10">
    <name type="scientific">Cacopsylla melanoneura</name>
    <dbReference type="NCBI Taxonomy" id="428564"/>
    <lineage>
        <taxon>Eukaryota</taxon>
        <taxon>Metazoa</taxon>
        <taxon>Ecdysozoa</taxon>
        <taxon>Arthropoda</taxon>
        <taxon>Hexapoda</taxon>
        <taxon>Insecta</taxon>
        <taxon>Pterygota</taxon>
        <taxon>Neoptera</taxon>
        <taxon>Paraneoptera</taxon>
        <taxon>Hemiptera</taxon>
        <taxon>Sternorrhyncha</taxon>
        <taxon>Psylloidea</taxon>
        <taxon>Psyllidae</taxon>
        <taxon>Psyllinae</taxon>
        <taxon>Cacopsylla</taxon>
    </lineage>
</organism>
<evidence type="ECO:0000313" key="10">
    <source>
        <dbReference type="EMBL" id="CAG6663232.1"/>
    </source>
</evidence>
<protein>
    <recommendedName>
        <fullName evidence="7">Palmitoyltransferase</fullName>
        <ecNumber evidence="7">2.3.1.225</ecNumber>
    </recommendedName>
</protein>
<feature type="transmembrane region" description="Helical" evidence="7">
    <location>
        <begin position="25"/>
        <end position="47"/>
    </location>
</feature>
<comment type="domain">
    <text evidence="7">The DHHC domain is required for palmitoyltransferase activity.</text>
</comment>
<dbReference type="EMBL" id="HBUF01204829">
    <property type="protein sequence ID" value="CAG6663232.1"/>
    <property type="molecule type" value="Transcribed_RNA"/>
</dbReference>
<accession>A0A8D8S8F4</accession>
<dbReference type="PROSITE" id="PS50216">
    <property type="entry name" value="DHHC"/>
    <property type="match status" value="1"/>
</dbReference>
<keyword evidence="3 7" id="KW-0812">Transmembrane</keyword>
<evidence type="ECO:0000256" key="3">
    <source>
        <dbReference type="ARBA" id="ARBA00022692"/>
    </source>
</evidence>
<dbReference type="EC" id="2.3.1.225" evidence="7"/>
<keyword evidence="4 7" id="KW-1133">Transmembrane helix</keyword>
<dbReference type="GO" id="GO:0019706">
    <property type="term" value="F:protein-cysteine S-palmitoyltransferase activity"/>
    <property type="evidence" value="ECO:0007669"/>
    <property type="project" value="UniProtKB-EC"/>
</dbReference>
<comment type="subcellular location">
    <subcellularLocation>
        <location evidence="1">Membrane</location>
        <topology evidence="1">Multi-pass membrane protein</topology>
    </subcellularLocation>
</comment>
<dbReference type="InterPro" id="IPR001594">
    <property type="entry name" value="Palmitoyltrfase_DHHC"/>
</dbReference>
<dbReference type="Pfam" id="PF01529">
    <property type="entry name" value="DHHC"/>
    <property type="match status" value="1"/>
</dbReference>
<feature type="transmembrane region" description="Helical" evidence="7">
    <location>
        <begin position="59"/>
        <end position="76"/>
    </location>
</feature>
<evidence type="ECO:0000256" key="5">
    <source>
        <dbReference type="ARBA" id="ARBA00023136"/>
    </source>
</evidence>
<feature type="transmembrane region" description="Helical" evidence="7">
    <location>
        <begin position="215"/>
        <end position="238"/>
    </location>
</feature>
<name>A0A8D8S8F4_9HEMI</name>
<dbReference type="InterPro" id="IPR039859">
    <property type="entry name" value="PFA4/ZDH16/20/ERF2-like"/>
</dbReference>
<dbReference type="GO" id="GO:0016020">
    <property type="term" value="C:membrane"/>
    <property type="evidence" value="ECO:0007669"/>
    <property type="project" value="UniProtKB-SubCell"/>
</dbReference>
<evidence type="ECO:0000256" key="8">
    <source>
        <dbReference type="SAM" id="MobiDB-lite"/>
    </source>
</evidence>
<keyword evidence="2 7" id="KW-0808">Transferase</keyword>
<feature type="region of interest" description="Disordered" evidence="8">
    <location>
        <begin position="306"/>
        <end position="331"/>
    </location>
</feature>
<keyword evidence="6 7" id="KW-0012">Acyltransferase</keyword>
<sequence length="331" mass="38055">MATSRNSSPCCSEFCVLPCIKCIKWIPVLFISCIIVWSYYAYVYVLCLSTIDNIIEKSFMLVFYHIILVLFVWSYYQTIMTPLGTVPKHFKLTPSLQHALFTTDNEIERKQILEQFSASLPVLNKSIDGSARFCDKCYQIKSDRSHHCSVCGKCVLKMDHHCPWVNNCVSFTNYKYFVLFLGYALLYCIYCALSSLPSFLQYWEGSLMHSIKFHILFLCFVSAMFSLSLVALFGYHLYLVAQNKTTLEAIRAPIFSYGPDKRGFHLGVRRNFVEIFGENKWLWLLPVQTYLGDGIRFPVRGSNSNQYNSMGNTGSRPDSKLSHNASNMQLV</sequence>
<evidence type="ECO:0000259" key="9">
    <source>
        <dbReference type="Pfam" id="PF01529"/>
    </source>
</evidence>
<comment type="similarity">
    <text evidence="7">Belongs to the DHHC palmitoyltransferase family.</text>
</comment>
<evidence type="ECO:0000256" key="4">
    <source>
        <dbReference type="ARBA" id="ARBA00022989"/>
    </source>
</evidence>
<evidence type="ECO:0000256" key="7">
    <source>
        <dbReference type="RuleBase" id="RU079119"/>
    </source>
</evidence>
<comment type="catalytic activity">
    <reaction evidence="7">
        <text>L-cysteinyl-[protein] + hexadecanoyl-CoA = S-hexadecanoyl-L-cysteinyl-[protein] + CoA</text>
        <dbReference type="Rhea" id="RHEA:36683"/>
        <dbReference type="Rhea" id="RHEA-COMP:10131"/>
        <dbReference type="Rhea" id="RHEA-COMP:11032"/>
        <dbReference type="ChEBI" id="CHEBI:29950"/>
        <dbReference type="ChEBI" id="CHEBI:57287"/>
        <dbReference type="ChEBI" id="CHEBI:57379"/>
        <dbReference type="ChEBI" id="CHEBI:74151"/>
        <dbReference type="EC" id="2.3.1.225"/>
    </reaction>
</comment>
<dbReference type="AlphaFoldDB" id="A0A8D8S8F4"/>
<evidence type="ECO:0000256" key="1">
    <source>
        <dbReference type="ARBA" id="ARBA00004141"/>
    </source>
</evidence>
<proteinExistence type="inferred from homology"/>
<feature type="domain" description="Palmitoyltransferase DHHC" evidence="9">
    <location>
        <begin position="130"/>
        <end position="251"/>
    </location>
</feature>
<dbReference type="PANTHER" id="PTHR12246">
    <property type="entry name" value="PALMITOYLTRANSFERASE ZDHHC16"/>
    <property type="match status" value="1"/>
</dbReference>
<reference evidence="10" key="1">
    <citation type="submission" date="2021-05" db="EMBL/GenBank/DDBJ databases">
        <authorList>
            <person name="Alioto T."/>
            <person name="Alioto T."/>
            <person name="Gomez Garrido J."/>
        </authorList>
    </citation>
    <scope>NUCLEOTIDE SEQUENCE</scope>
</reference>
<feature type="transmembrane region" description="Helical" evidence="7">
    <location>
        <begin position="176"/>
        <end position="203"/>
    </location>
</feature>
<keyword evidence="5 7" id="KW-0472">Membrane</keyword>